<keyword evidence="1" id="KW-1133">Transmembrane helix</keyword>
<dbReference type="PANTHER" id="PTHR43649">
    <property type="entry name" value="ARABINOSE-BINDING PROTEIN-RELATED"/>
    <property type="match status" value="1"/>
</dbReference>
<gene>
    <name evidence="2" type="ORF">COU19_01210</name>
</gene>
<name>A0A2H0UA83_9BACT</name>
<dbReference type="EMBL" id="PFBL01000008">
    <property type="protein sequence ID" value="PIR83333.1"/>
    <property type="molecule type" value="Genomic_DNA"/>
</dbReference>
<feature type="transmembrane region" description="Helical" evidence="1">
    <location>
        <begin position="9"/>
        <end position="28"/>
    </location>
</feature>
<accession>A0A2H0UA83</accession>
<sequence length="435" mass="45177">MKISLFQGILIGVFGIAAFAGLFVFATYSSTGTQADGVGTVLIWGTLPKDQVNGILLEVTKLDTSMKSVTYKQKAPLTLANELSAAIATNEAPDLVLASQEELLSLARFMQVIPSAKLSQSAFTNSFVDEAGLFAEPNGAGYYGVPFLVDPLVLFWNNNILASNGVAKPPTTWDALTGLVPNLAVLTPTHQIQRGLIALGTYNNVHNARGILSAIFLQSNVPMTTYASTGHVAADLGGSAAKGTPPGQAVLGFYTQFADPTKVSYTWNGSLPDSEHAFQTGDLALYVGYGSEARTLAALNPNLDFSVAPLPQPGTATIKITYGLVYAFMIPRGAKNSSGAFQAAALLSNSAEQAIASAATGMAPASRNALTATAPDAATAVAYRSALYARGWLSPSPDSVDQVFSTMIGNVVSGKSEPSAALSTAEGALSLLLLK</sequence>
<evidence type="ECO:0000313" key="3">
    <source>
        <dbReference type="Proteomes" id="UP000230179"/>
    </source>
</evidence>
<protein>
    <recommendedName>
        <fullName evidence="4">Extracellular solute-binding protein</fullName>
    </recommendedName>
</protein>
<keyword evidence="1" id="KW-0472">Membrane</keyword>
<evidence type="ECO:0000256" key="1">
    <source>
        <dbReference type="SAM" id="Phobius"/>
    </source>
</evidence>
<dbReference type="PANTHER" id="PTHR43649:SF12">
    <property type="entry name" value="DIACETYLCHITOBIOSE BINDING PROTEIN DASA"/>
    <property type="match status" value="1"/>
</dbReference>
<evidence type="ECO:0000313" key="2">
    <source>
        <dbReference type="EMBL" id="PIR83333.1"/>
    </source>
</evidence>
<dbReference type="SUPFAM" id="SSF53850">
    <property type="entry name" value="Periplasmic binding protein-like II"/>
    <property type="match status" value="1"/>
</dbReference>
<keyword evidence="1" id="KW-0812">Transmembrane</keyword>
<dbReference type="Gene3D" id="3.40.190.10">
    <property type="entry name" value="Periplasmic binding protein-like II"/>
    <property type="match status" value="1"/>
</dbReference>
<comment type="caution">
    <text evidence="2">The sequence shown here is derived from an EMBL/GenBank/DDBJ whole genome shotgun (WGS) entry which is preliminary data.</text>
</comment>
<organism evidence="2 3">
    <name type="scientific">Candidatus Kaiserbacteria bacterium CG10_big_fil_rev_8_21_14_0_10_56_12</name>
    <dbReference type="NCBI Taxonomy" id="1974611"/>
    <lineage>
        <taxon>Bacteria</taxon>
        <taxon>Candidatus Kaiseribacteriota</taxon>
    </lineage>
</organism>
<reference evidence="3" key="1">
    <citation type="submission" date="2017-09" db="EMBL/GenBank/DDBJ databases">
        <title>Depth-based differentiation of microbial function through sediment-hosted aquifers and enrichment of novel symbionts in the deep terrestrial subsurface.</title>
        <authorList>
            <person name="Probst A.J."/>
            <person name="Ladd B."/>
            <person name="Jarett J.K."/>
            <person name="Geller-Mcgrath D.E."/>
            <person name="Sieber C.M.K."/>
            <person name="Emerson J.B."/>
            <person name="Anantharaman K."/>
            <person name="Thomas B.C."/>
            <person name="Malmstrom R."/>
            <person name="Stieglmeier M."/>
            <person name="Klingl A."/>
            <person name="Woyke T."/>
            <person name="Ryan C.M."/>
            <person name="Banfield J.F."/>
        </authorList>
    </citation>
    <scope>NUCLEOTIDE SEQUENCE [LARGE SCALE GENOMIC DNA]</scope>
</reference>
<evidence type="ECO:0008006" key="4">
    <source>
        <dbReference type="Google" id="ProtNLM"/>
    </source>
</evidence>
<dbReference type="InterPro" id="IPR050490">
    <property type="entry name" value="Bact_solute-bd_prot1"/>
</dbReference>
<dbReference type="AlphaFoldDB" id="A0A2H0UA83"/>
<proteinExistence type="predicted"/>
<dbReference type="Proteomes" id="UP000230179">
    <property type="component" value="Unassembled WGS sequence"/>
</dbReference>